<name>A0ABN8J0F8_9NEOP</name>
<reference evidence="1" key="1">
    <citation type="submission" date="2022-03" db="EMBL/GenBank/DDBJ databases">
        <authorList>
            <person name="Martin H S."/>
        </authorList>
    </citation>
    <scope>NUCLEOTIDE SEQUENCE</scope>
</reference>
<proteinExistence type="predicted"/>
<evidence type="ECO:0000313" key="2">
    <source>
        <dbReference type="Proteomes" id="UP000837857"/>
    </source>
</evidence>
<dbReference type="EMBL" id="OW152818">
    <property type="protein sequence ID" value="CAH2072036.1"/>
    <property type="molecule type" value="Genomic_DNA"/>
</dbReference>
<dbReference type="Proteomes" id="UP000837857">
    <property type="component" value="Chromosome 6"/>
</dbReference>
<sequence>MIAAELICNQYLSSAGHLKSPGAALSLWGRGVAGGWGGGEGAVEINYCLIPLQGPRYRYGSVNNSAIAAGKKATDGTQCKLITASVIR</sequence>
<accession>A0ABN8J0F8</accession>
<keyword evidence="2" id="KW-1185">Reference proteome</keyword>
<organism evidence="1 2">
    <name type="scientific">Iphiclides podalirius</name>
    <name type="common">scarce swallowtail</name>
    <dbReference type="NCBI Taxonomy" id="110791"/>
    <lineage>
        <taxon>Eukaryota</taxon>
        <taxon>Metazoa</taxon>
        <taxon>Ecdysozoa</taxon>
        <taxon>Arthropoda</taxon>
        <taxon>Hexapoda</taxon>
        <taxon>Insecta</taxon>
        <taxon>Pterygota</taxon>
        <taxon>Neoptera</taxon>
        <taxon>Endopterygota</taxon>
        <taxon>Lepidoptera</taxon>
        <taxon>Glossata</taxon>
        <taxon>Ditrysia</taxon>
        <taxon>Papilionoidea</taxon>
        <taxon>Papilionidae</taxon>
        <taxon>Papilioninae</taxon>
        <taxon>Iphiclides</taxon>
    </lineage>
</organism>
<protein>
    <submittedName>
        <fullName evidence="1">Uncharacterized protein</fullName>
    </submittedName>
</protein>
<feature type="non-terminal residue" evidence="1">
    <location>
        <position position="88"/>
    </location>
</feature>
<gene>
    <name evidence="1" type="ORF">IPOD504_LOCUS15376</name>
</gene>
<evidence type="ECO:0000313" key="1">
    <source>
        <dbReference type="EMBL" id="CAH2072036.1"/>
    </source>
</evidence>